<name>A0ABS6ECN2_9FIRM</name>
<dbReference type="EMBL" id="JAHLPM010000031">
    <property type="protein sequence ID" value="MBU5440286.1"/>
    <property type="molecule type" value="Genomic_DNA"/>
</dbReference>
<reference evidence="2 3" key="1">
    <citation type="submission" date="2021-06" db="EMBL/GenBank/DDBJ databases">
        <authorList>
            <person name="Sun Q."/>
            <person name="Li D."/>
        </authorList>
    </citation>
    <scope>NUCLEOTIDE SEQUENCE [LARGE SCALE GENOMIC DNA]</scope>
    <source>
        <strain evidence="2 3">MSJ-40</strain>
    </source>
</reference>
<sequence>MEIIIESRGKTFDISHLCSDVEWKTEINKAATLKVNVQKVDELAFFEGDTIKLTDKDRKLFKGYIFKKERDKNQIIEITAYDQLRYLKNKDTFIFKNKTATEIATHIFKQFQLKYKEVENTSFKIDKLVEDNKTLLDIIQGALDLTLVNTGKIYIMYDDFGHITIKNIDNLRTDLVIGDESLATNFKYTTSIDNDVYNKIKLFKDNKKTGKRDTYIVYDSNNIKKWGILQYTEKLNEKILEGKAKQQAENLLKVRNRLRRTLSIDCIGDIRLRAGNSVGVFIKDLGDISVNQLMIIDSVTHKWKGNHHTMDLNLIYE</sequence>
<protein>
    <recommendedName>
        <fullName evidence="1">YqbQ/XkdQ domain-containing protein</fullName>
    </recommendedName>
</protein>
<comment type="caution">
    <text evidence="2">The sequence shown here is derived from an EMBL/GenBank/DDBJ whole genome shotgun (WGS) entry which is preliminary data.</text>
</comment>
<accession>A0ABS6ECN2</accession>
<evidence type="ECO:0000313" key="2">
    <source>
        <dbReference type="EMBL" id="MBU5440286.1"/>
    </source>
</evidence>
<dbReference type="RefSeq" id="WP_216522388.1">
    <property type="nucleotide sequence ID" value="NZ_JAHLPM010000031.1"/>
</dbReference>
<proteinExistence type="predicted"/>
<dbReference type="Proteomes" id="UP000749471">
    <property type="component" value="Unassembled WGS sequence"/>
</dbReference>
<gene>
    <name evidence="2" type="ORF">KQI42_20025</name>
</gene>
<evidence type="ECO:0000313" key="3">
    <source>
        <dbReference type="Proteomes" id="UP000749471"/>
    </source>
</evidence>
<feature type="domain" description="YqbQ/XkdQ" evidence="1">
    <location>
        <begin position="21"/>
        <end position="314"/>
    </location>
</feature>
<evidence type="ECO:0000259" key="1">
    <source>
        <dbReference type="Pfam" id="PF24032"/>
    </source>
</evidence>
<dbReference type="InterPro" id="IPR056937">
    <property type="entry name" value="YqbQ/XkdQ"/>
</dbReference>
<keyword evidence="3" id="KW-1185">Reference proteome</keyword>
<dbReference type="Pfam" id="PF24032">
    <property type="entry name" value="YQBQ"/>
    <property type="match status" value="1"/>
</dbReference>
<organism evidence="2 3">
    <name type="scientific">Tissierella simiarum</name>
    <dbReference type="NCBI Taxonomy" id="2841534"/>
    <lineage>
        <taxon>Bacteria</taxon>
        <taxon>Bacillati</taxon>
        <taxon>Bacillota</taxon>
        <taxon>Tissierellia</taxon>
        <taxon>Tissierellales</taxon>
        <taxon>Tissierellaceae</taxon>
        <taxon>Tissierella</taxon>
    </lineage>
</organism>